<dbReference type="GO" id="GO:0005737">
    <property type="term" value="C:cytoplasm"/>
    <property type="evidence" value="ECO:0007669"/>
    <property type="project" value="TreeGrafter"/>
</dbReference>
<dbReference type="Pfam" id="PF00004">
    <property type="entry name" value="AAA"/>
    <property type="match status" value="1"/>
</dbReference>
<reference evidence="8 9" key="1">
    <citation type="submission" date="2019-07" db="EMBL/GenBank/DDBJ databases">
        <title>De Novo Assembly of kiwifruit Actinidia rufa.</title>
        <authorList>
            <person name="Sugita-Konishi S."/>
            <person name="Sato K."/>
            <person name="Mori E."/>
            <person name="Abe Y."/>
            <person name="Kisaki G."/>
            <person name="Hamano K."/>
            <person name="Suezawa K."/>
            <person name="Otani M."/>
            <person name="Fukuda T."/>
            <person name="Manabe T."/>
            <person name="Gomi K."/>
            <person name="Tabuchi M."/>
            <person name="Akimitsu K."/>
            <person name="Kataoka I."/>
        </authorList>
    </citation>
    <scope>NUCLEOTIDE SEQUENCE [LARGE SCALE GENOMIC DNA]</scope>
    <source>
        <strain evidence="9">cv. Fuchu</strain>
    </source>
</reference>
<dbReference type="SMART" id="SM00382">
    <property type="entry name" value="AAA"/>
    <property type="match status" value="1"/>
</dbReference>
<name>A0A7J0GAT0_9ERIC</name>
<keyword evidence="4" id="KW-0143">Chaperone</keyword>
<dbReference type="InterPro" id="IPR018368">
    <property type="entry name" value="ClpA/B_CS1"/>
</dbReference>
<dbReference type="Gene3D" id="1.10.1780.10">
    <property type="entry name" value="Clp, N-terminal domain"/>
    <property type="match status" value="1"/>
</dbReference>
<dbReference type="InterPro" id="IPR003593">
    <property type="entry name" value="AAA+_ATPase"/>
</dbReference>
<dbReference type="GO" id="GO:0034605">
    <property type="term" value="P:cellular response to heat"/>
    <property type="evidence" value="ECO:0007669"/>
    <property type="project" value="TreeGrafter"/>
</dbReference>
<dbReference type="Pfam" id="PF02861">
    <property type="entry name" value="Clp_N"/>
    <property type="match status" value="1"/>
</dbReference>
<dbReference type="Pfam" id="PF17871">
    <property type="entry name" value="AAA_lid_9"/>
    <property type="match status" value="1"/>
</dbReference>
<dbReference type="Gene3D" id="3.40.50.300">
    <property type="entry name" value="P-loop containing nucleotide triphosphate hydrolases"/>
    <property type="match status" value="1"/>
</dbReference>
<feature type="region of interest" description="Disordered" evidence="6">
    <location>
        <begin position="599"/>
        <end position="635"/>
    </location>
</feature>
<dbReference type="PANTHER" id="PTHR11638:SF185">
    <property type="entry name" value="ATP-DEPENDENT CLP PROTEASE ATP-BINDING SUBUNIT"/>
    <property type="match status" value="1"/>
</dbReference>
<keyword evidence="3" id="KW-0067">ATP-binding</keyword>
<dbReference type="SUPFAM" id="SSF81923">
    <property type="entry name" value="Double Clp-N motif"/>
    <property type="match status" value="1"/>
</dbReference>
<dbReference type="InterPro" id="IPR027417">
    <property type="entry name" value="P-loop_NTPase"/>
</dbReference>
<evidence type="ECO:0000313" key="8">
    <source>
        <dbReference type="EMBL" id="GFZ07904.1"/>
    </source>
</evidence>
<evidence type="ECO:0000259" key="7">
    <source>
        <dbReference type="PROSITE" id="PS51903"/>
    </source>
</evidence>
<dbReference type="PROSITE" id="PS00870">
    <property type="entry name" value="CLPAB_1"/>
    <property type="match status" value="1"/>
</dbReference>
<evidence type="ECO:0000256" key="1">
    <source>
        <dbReference type="ARBA" id="ARBA00022737"/>
    </source>
</evidence>
<dbReference type="PANTHER" id="PTHR11638">
    <property type="entry name" value="ATP-DEPENDENT CLP PROTEASE"/>
    <property type="match status" value="1"/>
</dbReference>
<gene>
    <name evidence="8" type="ORF">Acr_19g0008410</name>
</gene>
<dbReference type="Proteomes" id="UP000585474">
    <property type="component" value="Unassembled WGS sequence"/>
</dbReference>
<dbReference type="CDD" id="cd00009">
    <property type="entry name" value="AAA"/>
    <property type="match status" value="1"/>
</dbReference>
<comment type="caution">
    <text evidence="8">The sequence shown here is derived from an EMBL/GenBank/DDBJ whole genome shotgun (WGS) entry which is preliminary data.</text>
</comment>
<dbReference type="InterPro" id="IPR004176">
    <property type="entry name" value="Clp_R_N"/>
</dbReference>
<evidence type="ECO:0000256" key="6">
    <source>
        <dbReference type="SAM" id="MobiDB-lite"/>
    </source>
</evidence>
<dbReference type="InterPro" id="IPR041546">
    <property type="entry name" value="ClpA/ClpB_AAA_lid"/>
</dbReference>
<protein>
    <submittedName>
        <fullName evidence="8">Clp ATPase</fullName>
    </submittedName>
</protein>
<dbReference type="Gene3D" id="4.10.860.10">
    <property type="entry name" value="UVR domain"/>
    <property type="match status" value="1"/>
</dbReference>
<dbReference type="OrthoDB" id="10259832at2759"/>
<feature type="domain" description="Clp R" evidence="7">
    <location>
        <begin position="93"/>
        <end position="245"/>
    </location>
</feature>
<keyword evidence="9" id="KW-1185">Reference proteome</keyword>
<dbReference type="PROSITE" id="PS51903">
    <property type="entry name" value="CLP_R"/>
    <property type="match status" value="1"/>
</dbReference>
<dbReference type="EMBL" id="BJWL01000019">
    <property type="protein sequence ID" value="GFZ07904.1"/>
    <property type="molecule type" value="Genomic_DNA"/>
</dbReference>
<evidence type="ECO:0000256" key="2">
    <source>
        <dbReference type="ARBA" id="ARBA00022741"/>
    </source>
</evidence>
<dbReference type="SUPFAM" id="SSF52540">
    <property type="entry name" value="P-loop containing nucleoside triphosphate hydrolases"/>
    <property type="match status" value="1"/>
</dbReference>
<keyword evidence="1 5" id="KW-0677">Repeat</keyword>
<dbReference type="GO" id="GO:0005524">
    <property type="term" value="F:ATP binding"/>
    <property type="evidence" value="ECO:0007669"/>
    <property type="project" value="UniProtKB-KW"/>
</dbReference>
<dbReference type="GO" id="GO:0016887">
    <property type="term" value="F:ATP hydrolysis activity"/>
    <property type="evidence" value="ECO:0007669"/>
    <property type="project" value="InterPro"/>
</dbReference>
<dbReference type="InterPro" id="IPR050130">
    <property type="entry name" value="ClpA_ClpB"/>
</dbReference>
<dbReference type="AlphaFoldDB" id="A0A7J0GAT0"/>
<evidence type="ECO:0000256" key="5">
    <source>
        <dbReference type="PROSITE-ProRule" id="PRU01251"/>
    </source>
</evidence>
<evidence type="ECO:0000313" key="9">
    <source>
        <dbReference type="Proteomes" id="UP000585474"/>
    </source>
</evidence>
<dbReference type="Gene3D" id="1.10.8.60">
    <property type="match status" value="1"/>
</dbReference>
<feature type="compositionally biased region" description="Basic and acidic residues" evidence="6">
    <location>
        <begin position="599"/>
        <end position="619"/>
    </location>
</feature>
<dbReference type="InterPro" id="IPR003959">
    <property type="entry name" value="ATPase_AAA_core"/>
</dbReference>
<evidence type="ECO:0000256" key="4">
    <source>
        <dbReference type="ARBA" id="ARBA00023186"/>
    </source>
</evidence>
<keyword evidence="2" id="KW-0547">Nucleotide-binding</keyword>
<organism evidence="8 9">
    <name type="scientific">Actinidia rufa</name>
    <dbReference type="NCBI Taxonomy" id="165716"/>
    <lineage>
        <taxon>Eukaryota</taxon>
        <taxon>Viridiplantae</taxon>
        <taxon>Streptophyta</taxon>
        <taxon>Embryophyta</taxon>
        <taxon>Tracheophyta</taxon>
        <taxon>Spermatophyta</taxon>
        <taxon>Magnoliopsida</taxon>
        <taxon>eudicotyledons</taxon>
        <taxon>Gunneridae</taxon>
        <taxon>Pentapetalae</taxon>
        <taxon>asterids</taxon>
        <taxon>Ericales</taxon>
        <taxon>Actinidiaceae</taxon>
        <taxon>Actinidia</taxon>
    </lineage>
</organism>
<sequence>MEASSSSRSSPLSVHARTEFIPNSFHRPRHRRVSAKFAASLCPTRRFSLYTINSSPRSANSSSYFCISISPRRPLKSPSLSSSRKRIFISAVFERFTERSIKAVMVSQREAKALGNEMVLNQHLLLGLISESGGSDGFLGSGITIDVARDAVRSIWRHNGGSGDGDLGGYEASFATDVPFSVSTKRVFEAAVEYSRTMGYNFIAPEHIAIGLFAVDDGSAGRVLKRLGANINHLAAEAVLRLQGELAKDGRERPTAPKRAQKLYPAEPSVARPSEKTRGECLADFLFMTEKSALAQFCLDLTAHASDGLIDPVIGRETEVERMTQILCRRTKNNPILLGEAGVGKTAIAEGLAINIAQGNVPVFLSTKRIMALDIGLLIAGAKQRGELEARVTTLIKEVKKSGEHILGIMVRIGNFYIMAQHDMMAFAGNVILFIDEVHTVIGSGTAGRGRKSSGLDIANLLKPSLGRGELQCIASTTMDEFRKHFEKDKALARRFQPVMINEPSQEDAVRILLGVREKYEAHHKCKYTLEALNAAVELAARYIPDRLLPDKAIDLIDEAGSKARMEYFKRRKEQQTSILSKSPDDYWQEIRAAEAMHKEASKLGRDDGASSIEDDSKLSDTSLSDTSNDGDEYA</sequence>
<evidence type="ECO:0000256" key="3">
    <source>
        <dbReference type="ARBA" id="ARBA00022840"/>
    </source>
</evidence>
<dbReference type="InterPro" id="IPR036628">
    <property type="entry name" value="Clp_N_dom_sf"/>
</dbReference>
<feature type="region of interest" description="Disordered" evidence="6">
    <location>
        <begin position="248"/>
        <end position="271"/>
    </location>
</feature>
<proteinExistence type="predicted"/>
<accession>A0A7J0GAT0</accession>